<dbReference type="KEGG" id="deh:cbdbA703"/>
<evidence type="ECO:0000313" key="2">
    <source>
        <dbReference type="Proteomes" id="UP000000433"/>
    </source>
</evidence>
<dbReference type="RefSeq" id="WP_011309216.1">
    <property type="nucleotide sequence ID" value="NC_007356.1"/>
</dbReference>
<protein>
    <submittedName>
        <fullName evidence="1">Uncharacterized protein</fullName>
    </submittedName>
</protein>
<keyword evidence="2" id="KW-1185">Reference proteome</keyword>
<organism evidence="1 2">
    <name type="scientific">Dehalococcoides mccartyi (strain CBDB1)</name>
    <dbReference type="NCBI Taxonomy" id="255470"/>
    <lineage>
        <taxon>Bacteria</taxon>
        <taxon>Bacillati</taxon>
        <taxon>Chloroflexota</taxon>
        <taxon>Dehalococcoidia</taxon>
        <taxon>Dehalococcoidales</taxon>
        <taxon>Dehalococcoidaceae</taxon>
        <taxon>Dehalococcoides</taxon>
    </lineage>
</organism>
<accession>A0A916KM85</accession>
<dbReference type="EMBL" id="AJ965256">
    <property type="protein sequence ID" value="CAI82865.1"/>
    <property type="molecule type" value="Genomic_DNA"/>
</dbReference>
<proteinExistence type="predicted"/>
<name>A0A916KM85_DEHMC</name>
<evidence type="ECO:0000313" key="1">
    <source>
        <dbReference type="EMBL" id="CAI82865.1"/>
    </source>
</evidence>
<dbReference type="AlphaFoldDB" id="A0A916KM85"/>
<sequence length="92" mass="9141">MDKIGVPTVNGMKSAFGSYLWGAGGGLLYNISRSIFGSGLLGSLVAPVLAGSVIKGETGKQLALTAGFVSFSGLGSAQVQEAQSDNSSAGVM</sequence>
<gene>
    <name evidence="1" type="ordered locus">cbdbA703</name>
</gene>
<reference evidence="1 2" key="1">
    <citation type="journal article" date="2005" name="Nat. Biotechnol.">
        <title>Genome sequence of the chlorinated compound-respiring bacterium Dehalococcoides species strain CBDB1.</title>
        <authorList>
            <person name="Kube M."/>
            <person name="Beck A."/>
            <person name="Zinder S.H."/>
            <person name="Kuhl H."/>
            <person name="Reinhardt R."/>
            <person name="Adrian L."/>
        </authorList>
    </citation>
    <scope>NUCLEOTIDE SEQUENCE [LARGE SCALE GENOMIC DNA]</scope>
    <source>
        <strain evidence="1 2">CBDB1</strain>
    </source>
</reference>
<dbReference type="Proteomes" id="UP000000433">
    <property type="component" value="Chromosome"/>
</dbReference>